<comment type="caution">
    <text evidence="1">The sequence shown here is derived from an EMBL/GenBank/DDBJ whole genome shotgun (WGS) entry which is preliminary data.</text>
</comment>
<proteinExistence type="predicted"/>
<dbReference type="InterPro" id="IPR023375">
    <property type="entry name" value="ADC_dom_sf"/>
</dbReference>
<accession>A0A396ZAZ1</accession>
<dbReference type="PANTHER" id="PTHR39186:SF1">
    <property type="entry name" value="DUF2071 DOMAIN-CONTAINING PROTEIN"/>
    <property type="match status" value="1"/>
</dbReference>
<dbReference type="Pfam" id="PF09844">
    <property type="entry name" value="DUF2071"/>
    <property type="match status" value="1"/>
</dbReference>
<dbReference type="SUPFAM" id="SSF160104">
    <property type="entry name" value="Acetoacetate decarboxylase-like"/>
    <property type="match status" value="1"/>
</dbReference>
<name>A0A396ZAZ1_9LEPT</name>
<dbReference type="OrthoDB" id="150993at2"/>
<evidence type="ECO:0000313" key="2">
    <source>
        <dbReference type="Proteomes" id="UP000265798"/>
    </source>
</evidence>
<dbReference type="PANTHER" id="PTHR39186">
    <property type="entry name" value="DUF2071 FAMILY PROTEIN"/>
    <property type="match status" value="1"/>
</dbReference>
<dbReference type="EMBL" id="QHCT01000001">
    <property type="protein sequence ID" value="RHX92629.1"/>
    <property type="molecule type" value="Genomic_DNA"/>
</dbReference>
<organism evidence="1 2">
    <name type="scientific">Leptospira stimsonii</name>
    <dbReference type="NCBI Taxonomy" id="2202203"/>
    <lineage>
        <taxon>Bacteria</taxon>
        <taxon>Pseudomonadati</taxon>
        <taxon>Spirochaetota</taxon>
        <taxon>Spirochaetia</taxon>
        <taxon>Leptospirales</taxon>
        <taxon>Leptospiraceae</taxon>
        <taxon>Leptospira</taxon>
    </lineage>
</organism>
<gene>
    <name evidence="1" type="ORF">DLM75_05465</name>
</gene>
<evidence type="ECO:0000313" key="1">
    <source>
        <dbReference type="EMBL" id="RHX92629.1"/>
    </source>
</evidence>
<dbReference type="InterPro" id="IPR018644">
    <property type="entry name" value="DUF2071"/>
</dbReference>
<dbReference type="AlphaFoldDB" id="A0A396ZAZ1"/>
<dbReference type="Proteomes" id="UP000265798">
    <property type="component" value="Unassembled WGS sequence"/>
</dbReference>
<reference evidence="2" key="1">
    <citation type="submission" date="2018-05" db="EMBL/GenBank/DDBJ databases">
        <title>Leptospira yasudae sp. nov. and Leptospira stimsonii sp. nov., two pathogenic species of the genus Leptospira isolated from environmental sources.</title>
        <authorList>
            <person name="Casanovas-Massana A."/>
            <person name="Hamond C."/>
            <person name="Santos L.A."/>
            <person name="Hacker K.P."/>
            <person name="Balassiano I."/>
            <person name="Medeiros M.A."/>
            <person name="Reis M.G."/>
            <person name="Ko A.I."/>
            <person name="Wunder E.A."/>
        </authorList>
    </citation>
    <scope>NUCLEOTIDE SEQUENCE [LARGE SCALE GENOMIC DNA]</scope>
    <source>
        <strain evidence="2">Yale</strain>
    </source>
</reference>
<protein>
    <submittedName>
        <fullName evidence="1">DUF2071 domain-containing protein</fullName>
    </submittedName>
</protein>
<sequence>MIPSSIQNVQKQISHRPWPLPKSEPFMVQYWEELAFLHWEIPKEFLEEVLPKDLEADLFEGKAYIGLVPFRMRGVRPIYLPPLPWLSYFPELNVRTYVKNGEKQGVYFFSLDAGNRLVVEIARKFFYLPYLNAKMLIRREENQKEFFSLRKDRRAATAEFHAEYKPISEVYRSKPGTLENWLTERYCLYSQDSNGRIYRGEVHHVPWPLQKGKCIIRKNELLQSHGIPVLEDTFLVHYSESIQVLLYPLEPIS</sequence>
<dbReference type="RefSeq" id="WP_118967460.1">
    <property type="nucleotide sequence ID" value="NZ_QHCT01000001.1"/>
</dbReference>